<keyword evidence="2" id="KW-0813">Transport</keyword>
<keyword evidence="7 9" id="KW-0472">Membrane</keyword>
<evidence type="ECO:0000256" key="4">
    <source>
        <dbReference type="ARBA" id="ARBA00022692"/>
    </source>
</evidence>
<protein>
    <submittedName>
        <fullName evidence="10">Branched-chain amino acid ABC transporter permease</fullName>
    </submittedName>
</protein>
<organism evidence="10">
    <name type="scientific">Caldiarchaeum subterraneum</name>
    <dbReference type="NCBI Taxonomy" id="311458"/>
    <lineage>
        <taxon>Archaea</taxon>
        <taxon>Nitrososphaerota</taxon>
        <taxon>Candidatus Caldarchaeales</taxon>
        <taxon>Candidatus Caldarchaeaceae</taxon>
        <taxon>Candidatus Caldarchaeum</taxon>
    </lineage>
</organism>
<keyword evidence="5" id="KW-0029">Amino-acid transport</keyword>
<evidence type="ECO:0000256" key="5">
    <source>
        <dbReference type="ARBA" id="ARBA00022970"/>
    </source>
</evidence>
<comment type="similarity">
    <text evidence="8">Belongs to the binding-protein-dependent transport system permease family. LivHM subfamily.</text>
</comment>
<dbReference type="InterPro" id="IPR001851">
    <property type="entry name" value="ABC_transp_permease"/>
</dbReference>
<feature type="transmembrane region" description="Helical" evidence="9">
    <location>
        <begin position="271"/>
        <end position="289"/>
    </location>
</feature>
<feature type="transmembrane region" description="Helical" evidence="9">
    <location>
        <begin position="71"/>
        <end position="90"/>
    </location>
</feature>
<dbReference type="GO" id="GO:0022857">
    <property type="term" value="F:transmembrane transporter activity"/>
    <property type="evidence" value="ECO:0007669"/>
    <property type="project" value="InterPro"/>
</dbReference>
<dbReference type="PANTHER" id="PTHR11795">
    <property type="entry name" value="BRANCHED-CHAIN AMINO ACID TRANSPORT SYSTEM PERMEASE PROTEIN LIVH"/>
    <property type="match status" value="1"/>
</dbReference>
<evidence type="ECO:0000256" key="9">
    <source>
        <dbReference type="SAM" id="Phobius"/>
    </source>
</evidence>
<sequence length="292" mass="30780">MVGADLSVPIVQTIVFGLMLGGVYALAAMGLALLFGVANLVNFAHGEYIMLAMYITYLVSISFFQDPVLSPIATIPAFFGIGVLTYFGVFKRLIKAPPLSQIAATVGILVLLRNLALAIWAAEPKAPPTTVFASSINIGPIIIPMDKLLATCVSVAALAALNQFLERSRLGIAMRAAADDVEAVSLMGVDVGRLFLLTTGISMALVGLSGSLIMTYQAVTPTSGLLFGLLTWAIVALAGLGTVKGILISSTIFGLADSFASGLWDARGREIVLYGLFILILWLKPKGLFGRR</sequence>
<gene>
    <name evidence="10" type="ORF">ENM11_03900</name>
</gene>
<feature type="transmembrane region" description="Helical" evidence="9">
    <location>
        <begin position="194"/>
        <end position="219"/>
    </location>
</feature>
<evidence type="ECO:0000256" key="1">
    <source>
        <dbReference type="ARBA" id="ARBA00004651"/>
    </source>
</evidence>
<name>A0A7C5L7M5_CALS0</name>
<dbReference type="AlphaFoldDB" id="A0A7C5L7M5"/>
<evidence type="ECO:0000256" key="8">
    <source>
        <dbReference type="ARBA" id="ARBA00037998"/>
    </source>
</evidence>
<accession>A0A7C5L7M5</accession>
<dbReference type="PANTHER" id="PTHR11795:SF445">
    <property type="entry name" value="AMINO ACID ABC TRANSPORTER PERMEASE PROTEIN"/>
    <property type="match status" value="1"/>
</dbReference>
<feature type="transmembrane region" description="Helical" evidence="9">
    <location>
        <begin position="225"/>
        <end position="250"/>
    </location>
</feature>
<keyword evidence="6 9" id="KW-1133">Transmembrane helix</keyword>
<dbReference type="Pfam" id="PF02653">
    <property type="entry name" value="BPD_transp_2"/>
    <property type="match status" value="1"/>
</dbReference>
<evidence type="ECO:0000256" key="6">
    <source>
        <dbReference type="ARBA" id="ARBA00022989"/>
    </source>
</evidence>
<keyword evidence="4 9" id="KW-0812">Transmembrane</keyword>
<evidence type="ECO:0000256" key="2">
    <source>
        <dbReference type="ARBA" id="ARBA00022448"/>
    </source>
</evidence>
<dbReference type="GO" id="GO:0006865">
    <property type="term" value="P:amino acid transport"/>
    <property type="evidence" value="ECO:0007669"/>
    <property type="project" value="UniProtKB-KW"/>
</dbReference>
<dbReference type="CDD" id="cd06582">
    <property type="entry name" value="TM_PBP1_LivH_like"/>
    <property type="match status" value="1"/>
</dbReference>
<dbReference type="InterPro" id="IPR052157">
    <property type="entry name" value="BCAA_transport_permease"/>
</dbReference>
<evidence type="ECO:0000313" key="10">
    <source>
        <dbReference type="EMBL" id="HHK68282.1"/>
    </source>
</evidence>
<evidence type="ECO:0000256" key="7">
    <source>
        <dbReference type="ARBA" id="ARBA00023136"/>
    </source>
</evidence>
<comment type="subcellular location">
    <subcellularLocation>
        <location evidence="1">Cell membrane</location>
        <topology evidence="1">Multi-pass membrane protein</topology>
    </subcellularLocation>
</comment>
<feature type="transmembrane region" description="Helical" evidence="9">
    <location>
        <begin position="14"/>
        <end position="41"/>
    </location>
</feature>
<dbReference type="EMBL" id="DRWN01000028">
    <property type="protein sequence ID" value="HHK68282.1"/>
    <property type="molecule type" value="Genomic_DNA"/>
</dbReference>
<feature type="transmembrane region" description="Helical" evidence="9">
    <location>
        <begin position="48"/>
        <end position="65"/>
    </location>
</feature>
<dbReference type="GO" id="GO:0005886">
    <property type="term" value="C:plasma membrane"/>
    <property type="evidence" value="ECO:0007669"/>
    <property type="project" value="UniProtKB-SubCell"/>
</dbReference>
<reference evidence="10" key="1">
    <citation type="journal article" date="2020" name="mSystems">
        <title>Genome- and Community-Level Interaction Insights into Carbon Utilization and Element Cycling Functions of Hydrothermarchaeota in Hydrothermal Sediment.</title>
        <authorList>
            <person name="Zhou Z."/>
            <person name="Liu Y."/>
            <person name="Xu W."/>
            <person name="Pan J."/>
            <person name="Luo Z.H."/>
            <person name="Li M."/>
        </authorList>
    </citation>
    <scope>NUCLEOTIDE SEQUENCE [LARGE SCALE GENOMIC DNA]</scope>
    <source>
        <strain evidence="10">SpSt-1056</strain>
    </source>
</reference>
<proteinExistence type="inferred from homology"/>
<keyword evidence="3" id="KW-1003">Cell membrane</keyword>
<evidence type="ECO:0000256" key="3">
    <source>
        <dbReference type="ARBA" id="ARBA00022475"/>
    </source>
</evidence>
<comment type="caution">
    <text evidence="10">The sequence shown here is derived from an EMBL/GenBank/DDBJ whole genome shotgun (WGS) entry which is preliminary data.</text>
</comment>
<feature type="transmembrane region" description="Helical" evidence="9">
    <location>
        <begin position="102"/>
        <end position="121"/>
    </location>
</feature>